<keyword evidence="1" id="KW-0732">Signal</keyword>
<protein>
    <recommendedName>
        <fullName evidence="3">DUF4168 domain-containing protein</fullName>
    </recommendedName>
</protein>
<comment type="caution">
    <text evidence="2">The sequence shown here is derived from an EMBL/GenBank/DDBJ whole genome shotgun (WGS) entry which is preliminary data.</text>
</comment>
<proteinExistence type="predicted"/>
<accession>A0A7C3PGL5</accession>
<organism evidence="2">
    <name type="scientific">Oscillatoriales cyanobacterium SpSt-418</name>
    <dbReference type="NCBI Taxonomy" id="2282169"/>
    <lineage>
        <taxon>Bacteria</taxon>
        <taxon>Bacillati</taxon>
        <taxon>Cyanobacteriota</taxon>
        <taxon>Cyanophyceae</taxon>
        <taxon>Oscillatoriophycideae</taxon>
        <taxon>Oscillatoriales</taxon>
    </lineage>
</organism>
<feature type="chain" id="PRO_5028363281" description="DUF4168 domain-containing protein" evidence="1">
    <location>
        <begin position="25"/>
        <end position="149"/>
    </location>
</feature>
<dbReference type="AlphaFoldDB" id="A0A7C3PGL5"/>
<gene>
    <name evidence="2" type="ORF">ENR64_05690</name>
</gene>
<sequence length="149" mass="16370">MACVPIVTAIALVITTCLPLAAQADSFTTANFPVHDEAHNQLLPSQAMILPEDIELTANQRSQIQQIYVSTLIQISNLLSPAQQAQLRQGIQNCNNSESDCTVVLSLSVEQESQLQVLIQTGRKQILELLTREQQEQLQPAIVEATTHL</sequence>
<evidence type="ECO:0000256" key="1">
    <source>
        <dbReference type="SAM" id="SignalP"/>
    </source>
</evidence>
<dbReference type="EMBL" id="DSRU01000064">
    <property type="protein sequence ID" value="HFM97256.1"/>
    <property type="molecule type" value="Genomic_DNA"/>
</dbReference>
<reference evidence="2" key="1">
    <citation type="journal article" date="2020" name="mSystems">
        <title>Genome- and Community-Level Interaction Insights into Carbon Utilization and Element Cycling Functions of Hydrothermarchaeota in Hydrothermal Sediment.</title>
        <authorList>
            <person name="Zhou Z."/>
            <person name="Liu Y."/>
            <person name="Xu W."/>
            <person name="Pan J."/>
            <person name="Luo Z.H."/>
            <person name="Li M."/>
        </authorList>
    </citation>
    <scope>NUCLEOTIDE SEQUENCE [LARGE SCALE GENOMIC DNA]</scope>
    <source>
        <strain evidence="2">SpSt-418</strain>
    </source>
</reference>
<evidence type="ECO:0000313" key="2">
    <source>
        <dbReference type="EMBL" id="HFM97256.1"/>
    </source>
</evidence>
<feature type="signal peptide" evidence="1">
    <location>
        <begin position="1"/>
        <end position="24"/>
    </location>
</feature>
<name>A0A7C3PGL5_9CYAN</name>
<evidence type="ECO:0008006" key="3">
    <source>
        <dbReference type="Google" id="ProtNLM"/>
    </source>
</evidence>